<evidence type="ECO:0000256" key="5">
    <source>
        <dbReference type="ARBA" id="ARBA00034923"/>
    </source>
</evidence>
<keyword evidence="4" id="KW-0067">ATP-binding</keyword>
<geneLocation type="plasmid" evidence="8">
    <name>psms3-3</name>
</geneLocation>
<keyword evidence="2" id="KW-0378">Hydrolase</keyword>
<dbReference type="Pfam" id="PF13604">
    <property type="entry name" value="AAA_30"/>
    <property type="match status" value="1"/>
</dbReference>
<dbReference type="GO" id="GO:0005524">
    <property type="term" value="F:ATP binding"/>
    <property type="evidence" value="ECO:0007669"/>
    <property type="project" value="UniProtKB-KW"/>
</dbReference>
<organism evidence="7 8">
    <name type="scientific">Antarctobacter heliothermus</name>
    <dbReference type="NCBI Taxonomy" id="74033"/>
    <lineage>
        <taxon>Bacteria</taxon>
        <taxon>Pseudomonadati</taxon>
        <taxon>Pseudomonadota</taxon>
        <taxon>Alphaproteobacteria</taxon>
        <taxon>Rhodobacterales</taxon>
        <taxon>Roseobacteraceae</taxon>
        <taxon>Antarctobacter</taxon>
    </lineage>
</organism>
<dbReference type="SUPFAM" id="SSF52540">
    <property type="entry name" value="P-loop containing nucleoside triphosphate hydrolases"/>
    <property type="match status" value="1"/>
</dbReference>
<dbReference type="GO" id="GO:0000725">
    <property type="term" value="P:recombinational repair"/>
    <property type="evidence" value="ECO:0007669"/>
    <property type="project" value="TreeGrafter"/>
</dbReference>
<dbReference type="AlphaFoldDB" id="A0A222EC14"/>
<evidence type="ECO:0000259" key="6">
    <source>
        <dbReference type="Pfam" id="PF13361"/>
    </source>
</evidence>
<dbReference type="PANTHER" id="PTHR11070">
    <property type="entry name" value="UVRD / RECB / PCRA DNA HELICASE FAMILY MEMBER"/>
    <property type="match status" value="1"/>
</dbReference>
<keyword evidence="3 7" id="KW-0347">Helicase</keyword>
<dbReference type="InterPro" id="IPR000212">
    <property type="entry name" value="DNA_helicase_UvrD/REP"/>
</dbReference>
<dbReference type="OrthoDB" id="9806690at2"/>
<evidence type="ECO:0000313" key="7">
    <source>
        <dbReference type="EMBL" id="ASP23734.1"/>
    </source>
</evidence>
<evidence type="ECO:0000256" key="2">
    <source>
        <dbReference type="ARBA" id="ARBA00022801"/>
    </source>
</evidence>
<keyword evidence="1" id="KW-0547">Nucleotide-binding</keyword>
<dbReference type="GO" id="GO:0016787">
    <property type="term" value="F:hydrolase activity"/>
    <property type="evidence" value="ECO:0007669"/>
    <property type="project" value="UniProtKB-KW"/>
</dbReference>
<dbReference type="Pfam" id="PF13361">
    <property type="entry name" value="UvrD_C"/>
    <property type="match status" value="1"/>
</dbReference>
<dbReference type="KEGG" id="aht:ANTHELSMS3_04635"/>
<feature type="domain" description="UvrD-like helicase C-terminal" evidence="6">
    <location>
        <begin position="296"/>
        <end position="354"/>
    </location>
</feature>
<keyword evidence="7" id="KW-0614">Plasmid</keyword>
<accession>A0A222EC14</accession>
<evidence type="ECO:0000256" key="3">
    <source>
        <dbReference type="ARBA" id="ARBA00022806"/>
    </source>
</evidence>
<proteinExistence type="predicted"/>
<protein>
    <recommendedName>
        <fullName evidence="5">DNA 3'-5' helicase II</fullName>
    </recommendedName>
</protein>
<dbReference type="InterPro" id="IPR027417">
    <property type="entry name" value="P-loop_NTPase"/>
</dbReference>
<dbReference type="RefSeq" id="WP_094037790.1">
    <property type="nucleotide sequence ID" value="NZ_CP022543.1"/>
</dbReference>
<dbReference type="GO" id="GO:0043138">
    <property type="term" value="F:3'-5' DNA helicase activity"/>
    <property type="evidence" value="ECO:0007669"/>
    <property type="project" value="TreeGrafter"/>
</dbReference>
<dbReference type="InterPro" id="IPR014017">
    <property type="entry name" value="DNA_helicase_UvrD-like_C"/>
</dbReference>
<dbReference type="Proteomes" id="UP000203589">
    <property type="component" value="Plasmid pSMS3-3"/>
</dbReference>
<dbReference type="PANTHER" id="PTHR11070:SF2">
    <property type="entry name" value="ATP-DEPENDENT DNA HELICASE SRS2"/>
    <property type="match status" value="1"/>
</dbReference>
<evidence type="ECO:0000256" key="4">
    <source>
        <dbReference type="ARBA" id="ARBA00022840"/>
    </source>
</evidence>
<reference evidence="7 8" key="1">
    <citation type="submission" date="2017-07" db="EMBL/GenBank/DDBJ databases">
        <title>Genome Sequence of Antarctobacter heliothermus Strain SMS3 Isolated from a culture of the Diatom Skeletonema marinoi.</title>
        <authorList>
            <person name="Topel M."/>
            <person name="Pinder M.I.M."/>
            <person name="Johansson O.N."/>
            <person name="Kourtchenko O."/>
            <person name="Godhe A."/>
            <person name="Clarke A.K."/>
        </authorList>
    </citation>
    <scope>NUCLEOTIDE SEQUENCE [LARGE SCALE GENOMIC DNA]</scope>
    <source>
        <strain evidence="7 8">SMS3</strain>
        <plasmid evidence="8">Plasmid psms3-3</plasmid>
    </source>
</reference>
<dbReference type="GO" id="GO:0003677">
    <property type="term" value="F:DNA binding"/>
    <property type="evidence" value="ECO:0007669"/>
    <property type="project" value="InterPro"/>
</dbReference>
<evidence type="ECO:0000313" key="8">
    <source>
        <dbReference type="Proteomes" id="UP000203589"/>
    </source>
</evidence>
<gene>
    <name evidence="7" type="ORF">ANTHELSMS3_04635</name>
</gene>
<dbReference type="Gene3D" id="3.40.50.300">
    <property type="entry name" value="P-loop containing nucleotide triphosphate hydrolases"/>
    <property type="match status" value="3"/>
</dbReference>
<keyword evidence="8" id="KW-1185">Reference proteome</keyword>
<evidence type="ECO:0000256" key="1">
    <source>
        <dbReference type="ARBA" id="ARBA00022741"/>
    </source>
</evidence>
<name>A0A222EC14_9RHOB</name>
<sequence length="387" mass="43892">MGWYVPFSSLSQTQESIIKEITRGIEQDNHFICGFAGSGKSVLLTHVLERLVADHQGSRFVFLSFTHALVGMAKIALLGSGLDEGTAQRIEFSTVHRFIYGKGEADFVFVDEAQDLEADWLDRIKRKSRYVVLAGDYEQSIYDEGATRAEMNERFKPKVHELREVFRLTPSLMKTAIAINPSASNIVEADPVNSVDADIRDVEFDSLENEVEWVLNEARTRARSSYPSALLFHHHHDLRLFYETVFHVRSISLPSEHPRDLTERYINMNDAMQAAGIPLSYYGNKVGTLIHGEKGPHVYLMTIHSAKGLDFRNVFLPGLNRGPNSALSPSEPFKRLVSFVGVTRSFENLFLSHSQGAMETPFDNLPEDVVKRWKPRRPTNVDDELFF</sequence>
<dbReference type="EMBL" id="CP022543">
    <property type="protein sequence ID" value="ASP23734.1"/>
    <property type="molecule type" value="Genomic_DNA"/>
</dbReference>